<gene>
    <name evidence="3" type="ORF">COV91_00800</name>
</gene>
<dbReference type="Pfam" id="PF13561">
    <property type="entry name" value="adh_short_C2"/>
    <property type="match status" value="1"/>
</dbReference>
<dbReference type="InterPro" id="IPR002347">
    <property type="entry name" value="SDR_fam"/>
</dbReference>
<dbReference type="Proteomes" id="UP000229342">
    <property type="component" value="Unassembled WGS sequence"/>
</dbReference>
<accession>A0A2H0KCN9</accession>
<dbReference type="PANTHER" id="PTHR24321">
    <property type="entry name" value="DEHYDROGENASES, SHORT CHAIN"/>
    <property type="match status" value="1"/>
</dbReference>
<dbReference type="SUPFAM" id="SSF51735">
    <property type="entry name" value="NAD(P)-binding Rossmann-fold domains"/>
    <property type="match status" value="1"/>
</dbReference>
<protein>
    <recommendedName>
        <fullName evidence="5">SDR family oxidoreductase</fullName>
    </recommendedName>
</protein>
<name>A0A2H0KCN9_9BACT</name>
<dbReference type="Gene3D" id="3.40.50.720">
    <property type="entry name" value="NAD(P)-binding Rossmann-like Domain"/>
    <property type="match status" value="1"/>
</dbReference>
<reference evidence="3 4" key="1">
    <citation type="submission" date="2017-09" db="EMBL/GenBank/DDBJ databases">
        <title>Depth-based differentiation of microbial function through sediment-hosted aquifers and enrichment of novel symbionts in the deep terrestrial subsurface.</title>
        <authorList>
            <person name="Probst A.J."/>
            <person name="Ladd B."/>
            <person name="Jarett J.K."/>
            <person name="Geller-Mcgrath D.E."/>
            <person name="Sieber C.M."/>
            <person name="Emerson J.B."/>
            <person name="Anantharaman K."/>
            <person name="Thomas B.C."/>
            <person name="Malmstrom R."/>
            <person name="Stieglmeier M."/>
            <person name="Klingl A."/>
            <person name="Woyke T."/>
            <person name="Ryan C.M."/>
            <person name="Banfield J.F."/>
        </authorList>
    </citation>
    <scope>NUCLEOTIDE SEQUENCE [LARGE SCALE GENOMIC DNA]</scope>
    <source>
        <strain evidence="3">CG11_big_fil_rev_8_21_14_0_20_46_11</strain>
    </source>
</reference>
<dbReference type="PANTHER" id="PTHR24321:SF8">
    <property type="entry name" value="ESTRADIOL 17-BETA-DEHYDROGENASE 8-RELATED"/>
    <property type="match status" value="1"/>
</dbReference>
<sequence>MKNNKKTAVIIGATGNLGSAVCKVLKDDGYQIDPTWLNKDRPDATKLESYKNLPDKIDLAIYLPGLNVIKPTQELKEEEWDSVVNVNLKGAFLFAKSAFHAMKRSKNAAFVVISSIMVTHPYPQRAAYASSKAGLEGLTRELAVEWGQHGIYTHAIRLGHLSGLMKSTPANPKLLIKVKEKTPSHRLIDPSEVAQYILWLGNGGAKSVSGSIVDFDPAYTINRWPI</sequence>
<dbReference type="PROSITE" id="PS00061">
    <property type="entry name" value="ADH_SHORT"/>
    <property type="match status" value="1"/>
</dbReference>
<comment type="caution">
    <text evidence="3">The sequence shown here is derived from an EMBL/GenBank/DDBJ whole genome shotgun (WGS) entry which is preliminary data.</text>
</comment>
<organism evidence="3 4">
    <name type="scientific">Candidatus Taylorbacteria bacterium CG11_big_fil_rev_8_21_14_0_20_46_11</name>
    <dbReference type="NCBI Taxonomy" id="1975025"/>
    <lineage>
        <taxon>Bacteria</taxon>
        <taxon>Candidatus Tayloriibacteriota</taxon>
    </lineage>
</organism>
<dbReference type="AlphaFoldDB" id="A0A2H0KCN9"/>
<proteinExistence type="inferred from homology"/>
<dbReference type="GO" id="GO:0016491">
    <property type="term" value="F:oxidoreductase activity"/>
    <property type="evidence" value="ECO:0007669"/>
    <property type="project" value="UniProtKB-KW"/>
</dbReference>
<evidence type="ECO:0000256" key="2">
    <source>
        <dbReference type="ARBA" id="ARBA00023002"/>
    </source>
</evidence>
<evidence type="ECO:0008006" key="5">
    <source>
        <dbReference type="Google" id="ProtNLM"/>
    </source>
</evidence>
<evidence type="ECO:0000313" key="4">
    <source>
        <dbReference type="Proteomes" id="UP000229342"/>
    </source>
</evidence>
<keyword evidence="2" id="KW-0560">Oxidoreductase</keyword>
<dbReference type="InterPro" id="IPR036291">
    <property type="entry name" value="NAD(P)-bd_dom_sf"/>
</dbReference>
<dbReference type="InterPro" id="IPR020904">
    <property type="entry name" value="Sc_DH/Rdtase_CS"/>
</dbReference>
<dbReference type="EMBL" id="PCVG01000014">
    <property type="protein sequence ID" value="PIQ69012.1"/>
    <property type="molecule type" value="Genomic_DNA"/>
</dbReference>
<evidence type="ECO:0000313" key="3">
    <source>
        <dbReference type="EMBL" id="PIQ69012.1"/>
    </source>
</evidence>
<dbReference type="PRINTS" id="PR00081">
    <property type="entry name" value="GDHRDH"/>
</dbReference>
<comment type="similarity">
    <text evidence="1">Belongs to the short-chain dehydrogenases/reductases (SDR) family.</text>
</comment>
<evidence type="ECO:0000256" key="1">
    <source>
        <dbReference type="ARBA" id="ARBA00006484"/>
    </source>
</evidence>
<dbReference type="CDD" id="cd05233">
    <property type="entry name" value="SDR_c"/>
    <property type="match status" value="1"/>
</dbReference>